<dbReference type="EMBL" id="KZ851892">
    <property type="protein sequence ID" value="RDK36378.1"/>
    <property type="molecule type" value="Genomic_DNA"/>
</dbReference>
<name>A0A370P3D9_ASPPH</name>
<gene>
    <name evidence="1" type="ORF">M752DRAFT_287872</name>
</gene>
<proteinExistence type="predicted"/>
<evidence type="ECO:0000313" key="1">
    <source>
        <dbReference type="EMBL" id="RDK36378.1"/>
    </source>
</evidence>
<keyword evidence="2" id="KW-1185">Reference proteome</keyword>
<evidence type="ECO:0000313" key="2">
    <source>
        <dbReference type="Proteomes" id="UP000254937"/>
    </source>
</evidence>
<sequence length="265" mass="30489">MARLLLARGIANCPQISGFVSLLIFFAMSAMVQYQLLCVGPSTQLRVNIVPYMSPSSRYATMLCSMTRIFLEWNGISRPLPTLAADMRAGWRRGAGKYVRTPPYVKSGVKLDVRQIRKMKAKDRRTRLYSRRRVLLNDRMQIHTKIQVQMQSIRGIGCSESNRPGLGLPFVHPEYYLTSNRVREQKLVLVQEGRGVMNNQDAYVAPDPERRGCKNERKKEIYNVRNRMAAWRCASWRGICERSRKGRMLRNALNQRSDDDGTSLD</sequence>
<organism evidence="1 2">
    <name type="scientific">Aspergillus phoenicis ATCC 13157</name>
    <dbReference type="NCBI Taxonomy" id="1353007"/>
    <lineage>
        <taxon>Eukaryota</taxon>
        <taxon>Fungi</taxon>
        <taxon>Dikarya</taxon>
        <taxon>Ascomycota</taxon>
        <taxon>Pezizomycotina</taxon>
        <taxon>Eurotiomycetes</taxon>
        <taxon>Eurotiomycetidae</taxon>
        <taxon>Eurotiales</taxon>
        <taxon>Aspergillaceae</taxon>
        <taxon>Aspergillus</taxon>
    </lineage>
</organism>
<dbReference type="Proteomes" id="UP000254937">
    <property type="component" value="Unassembled WGS sequence"/>
</dbReference>
<protein>
    <submittedName>
        <fullName evidence="1">Uncharacterized protein</fullName>
    </submittedName>
</protein>
<accession>A0A370P3D9</accession>
<reference evidence="1 2" key="1">
    <citation type="submission" date="2018-07" db="EMBL/GenBank/DDBJ databases">
        <title>Section-level genome sequencing of Aspergillus section Nigri to investigate inter- and intra-species variation.</title>
        <authorList>
            <consortium name="DOE Joint Genome Institute"/>
            <person name="Vesth T.C."/>
            <person name="Nybo J.L."/>
            <person name="Theobald S."/>
            <person name="Frisvad J.C."/>
            <person name="Larsen T.O."/>
            <person name="Nielsen K.F."/>
            <person name="Hoof J.B."/>
            <person name="Brandl J."/>
            <person name="Salamov A."/>
            <person name="Riley R."/>
            <person name="Gladden J.M."/>
            <person name="Phatale P."/>
            <person name="Nielsen M.T."/>
            <person name="Lyhne E.K."/>
            <person name="Kogle M.E."/>
            <person name="Strasser K."/>
            <person name="McDonnell E."/>
            <person name="Barry K."/>
            <person name="Clum A."/>
            <person name="Chen C."/>
            <person name="Nolan M."/>
            <person name="Sandor L."/>
            <person name="Kuo A."/>
            <person name="Lipzen A."/>
            <person name="Hainaut M."/>
            <person name="Drula E."/>
            <person name="Tsang A."/>
            <person name="Magnuson J.K."/>
            <person name="Henrissat B."/>
            <person name="Wiebenga A."/>
            <person name="Simmons B.A."/>
            <person name="Makela M.R."/>
            <person name="De vries R.P."/>
            <person name="Grigoriev I.V."/>
            <person name="Mortensen U.H."/>
            <person name="Baker S.E."/>
            <person name="Andersen M.R."/>
        </authorList>
    </citation>
    <scope>NUCLEOTIDE SEQUENCE [LARGE SCALE GENOMIC DNA]</scope>
    <source>
        <strain evidence="1 2">ATCC 13157</strain>
    </source>
</reference>
<dbReference type="AlphaFoldDB" id="A0A370P3D9"/>